<keyword evidence="4" id="KW-1185">Reference proteome</keyword>
<organism evidence="3 4">
    <name type="scientific">Pseudomonas hygromyciniae</name>
    <dbReference type="NCBI Taxonomy" id="2812000"/>
    <lineage>
        <taxon>Bacteria</taxon>
        <taxon>Pseudomonadati</taxon>
        <taxon>Pseudomonadota</taxon>
        <taxon>Gammaproteobacteria</taxon>
        <taxon>Pseudomonadales</taxon>
        <taxon>Pseudomonadaceae</taxon>
        <taxon>Pseudomonas</taxon>
    </lineage>
</organism>
<dbReference type="Gene3D" id="3.55.50.30">
    <property type="match status" value="1"/>
</dbReference>
<dbReference type="Proteomes" id="UP000663249">
    <property type="component" value="Chromosome"/>
</dbReference>
<feature type="domain" description="SPI-1 type 3 secretion system secretin N0" evidence="2">
    <location>
        <begin position="12"/>
        <end position="80"/>
    </location>
</feature>
<dbReference type="Pfam" id="PF21304">
    <property type="entry name" value="T3S_SPI-1_N0"/>
    <property type="match status" value="1"/>
</dbReference>
<protein>
    <submittedName>
        <fullName evidence="3">Type III secretion system domain protein, InvG family</fullName>
    </submittedName>
</protein>
<gene>
    <name evidence="3" type="ORF">JTY93_18470</name>
</gene>
<dbReference type="Gene3D" id="3.30.1370.120">
    <property type="match status" value="2"/>
</dbReference>
<evidence type="ECO:0000313" key="4">
    <source>
        <dbReference type="Proteomes" id="UP000663249"/>
    </source>
</evidence>
<feature type="domain" description="NolW-like" evidence="1">
    <location>
        <begin position="157"/>
        <end position="236"/>
    </location>
</feature>
<name>A0ABX7K6U4_9PSED</name>
<accession>A0ABX7K6U4</accession>
<reference evidence="3 4" key="1">
    <citation type="submission" date="2021-02" db="EMBL/GenBank/DDBJ databases">
        <title>Genomic and phenotypic characterization of Pseudomonas hygromyciniae, a novel bacterial species discovered from a commercially purchased antibiotic vial.</title>
        <authorList>
            <person name="Turner T.L."/>
            <person name="Mitra S.D."/>
            <person name="Kochan T.J."/>
            <person name="Pincus N.B."/>
            <person name="Lebrun-Corbin M."/>
            <person name="Cheung B."/>
            <person name="Gatesy S.W."/>
            <person name="Afzal T."/>
            <person name="Ozer E.A."/>
            <person name="Hauser A.R."/>
        </authorList>
    </citation>
    <scope>NUCLEOTIDE SEQUENCE [LARGE SCALE GENOMIC DNA]</scope>
    <source>
        <strain evidence="3 4">SDM007</strain>
    </source>
</reference>
<proteinExistence type="predicted"/>
<dbReference type="EMBL" id="CP070506">
    <property type="protein sequence ID" value="QSB42348.1"/>
    <property type="molecule type" value="Genomic_DNA"/>
</dbReference>
<dbReference type="InterPro" id="IPR038591">
    <property type="entry name" value="NolW-like_sf"/>
</dbReference>
<dbReference type="Pfam" id="PF03958">
    <property type="entry name" value="Secretin_N"/>
    <property type="match status" value="1"/>
</dbReference>
<evidence type="ECO:0000259" key="1">
    <source>
        <dbReference type="Pfam" id="PF03958"/>
    </source>
</evidence>
<evidence type="ECO:0000259" key="2">
    <source>
        <dbReference type="Pfam" id="PF21304"/>
    </source>
</evidence>
<dbReference type="InterPro" id="IPR049034">
    <property type="entry name" value="T3S_SPI-1_N0"/>
</dbReference>
<evidence type="ECO:0000313" key="3">
    <source>
        <dbReference type="EMBL" id="QSB42348.1"/>
    </source>
</evidence>
<dbReference type="InterPro" id="IPR005644">
    <property type="entry name" value="NolW-like"/>
</dbReference>
<sequence>MLNALPAMGESYLAWDESLQGFFNRLAVPLGQPIVVSKLAAGKRISGQFDFANAQAVLEAVALQQELIWYSDGQVLHLYDAGEAKSSGVTLRHMTVDRLRDVMGRTGLDEARYPLRKAGPRLFYVSGPANYVDHVMRLAQLMDRPRPVRREDVQRVGVIQVLNADVADRQYDRGSQTITVPGIATLIEKQLAELDGKARTGITVIAYPQINSLLIRGSEQQLRLIRVRVAQLDVPQFSQGQGASTPLSADQYERVRRAFARVDEQ</sequence>